<accession>A0ABD1TSX5</accession>
<dbReference type="PANTHER" id="PTHR48047:SF227">
    <property type="entry name" value="GLYCOSYLTRANSFERASE"/>
    <property type="match status" value="1"/>
</dbReference>
<comment type="caution">
    <text evidence="5">The sequence shown here is derived from an EMBL/GenBank/DDBJ whole genome shotgun (WGS) entry which is preliminary data.</text>
</comment>
<evidence type="ECO:0000256" key="2">
    <source>
        <dbReference type="ARBA" id="ARBA00022679"/>
    </source>
</evidence>
<evidence type="ECO:0000313" key="6">
    <source>
        <dbReference type="Proteomes" id="UP001604277"/>
    </source>
</evidence>
<dbReference type="CDD" id="cd03784">
    <property type="entry name" value="GT1_Gtf-like"/>
    <property type="match status" value="1"/>
</dbReference>
<protein>
    <recommendedName>
        <fullName evidence="4">Glycosyltransferase</fullName>
        <ecNumber evidence="4">2.4.1.-</ecNumber>
    </recommendedName>
</protein>
<dbReference type="InterPro" id="IPR035595">
    <property type="entry name" value="UDP_glycos_trans_CS"/>
</dbReference>
<dbReference type="PANTHER" id="PTHR48047">
    <property type="entry name" value="GLYCOSYLTRANSFERASE"/>
    <property type="match status" value="1"/>
</dbReference>
<keyword evidence="3" id="KW-0328">Glycosyltransferase</keyword>
<reference evidence="6" key="1">
    <citation type="submission" date="2024-07" db="EMBL/GenBank/DDBJ databases">
        <title>Two chromosome-level genome assemblies of Korean endemic species Abeliophyllum distichum and Forsythia ovata (Oleaceae).</title>
        <authorList>
            <person name="Jang H."/>
        </authorList>
    </citation>
    <scope>NUCLEOTIDE SEQUENCE [LARGE SCALE GENOMIC DNA]</scope>
</reference>
<evidence type="ECO:0000256" key="4">
    <source>
        <dbReference type="RuleBase" id="RU362057"/>
    </source>
</evidence>
<dbReference type="GO" id="GO:0016757">
    <property type="term" value="F:glycosyltransferase activity"/>
    <property type="evidence" value="ECO:0007669"/>
    <property type="project" value="UniProtKB-KW"/>
</dbReference>
<dbReference type="EC" id="2.4.1.-" evidence="4"/>
<name>A0ABD1TSX5_9LAMI</name>
<dbReference type="InterPro" id="IPR002213">
    <property type="entry name" value="UDP_glucos_trans"/>
</dbReference>
<dbReference type="PROSITE" id="PS00375">
    <property type="entry name" value="UDPGT"/>
    <property type="match status" value="1"/>
</dbReference>
<keyword evidence="2 3" id="KW-0808">Transferase</keyword>
<evidence type="ECO:0000313" key="5">
    <source>
        <dbReference type="EMBL" id="KAL2515824.1"/>
    </source>
</evidence>
<proteinExistence type="inferred from homology"/>
<dbReference type="EMBL" id="JBFOLJ010000008">
    <property type="protein sequence ID" value="KAL2515824.1"/>
    <property type="molecule type" value="Genomic_DNA"/>
</dbReference>
<dbReference type="Pfam" id="PF00201">
    <property type="entry name" value="UDPGT"/>
    <property type="match status" value="1"/>
</dbReference>
<dbReference type="SUPFAM" id="SSF53756">
    <property type="entry name" value="UDP-Glycosyltransferase/glycogen phosphorylase"/>
    <property type="match status" value="1"/>
</dbReference>
<sequence length="553" mass="62182">MAPISSPHFIIFPFMSQGHTIPLLYLGRLLRQRSVAVTIITTAGNSRCVRDSIRDTDIKIVELPFPQDIDGVSPGVESTDKLPSMACFVPFAISTKLMQHDFEDTIQNLQPVTCIISDTYLGWTQNSAAKFGIPRLVFSGMGNFSTTMYQILGRERPHAGTVSLDTPFLIPDFPKLKLTRNDFDPPFCEIEPTGEYVDFMVEQVLAMEKSHGFIVNSFYELESIYVDYWNQKIGPKAWCVGPLCVAKPPSAAVREKPLYMQWLDGKFAEDEPVLYVSFGTQAKLSPEQLHEIATGLEKSQVSFLWVLRSKEVEYLQGVENRGLIVKEWVDQIEILQHKAVKGFLSHCGWNSVMESVSANVPILAFPMMAEQHLNARLVAEETGVGMRIMSSNGSVRGFVAAENVEKMVKEFMEGKKSKAVQRKMEEIRDAACAATEEGGSSWRSLNFLIDDVCRKRFSQSYSQSSKIGELLDSCERQDLFAVRDIPYKCNKNWIVWLKPLPHNGSVSHMDGDEACDVCKRKLRSKVKAFAAGQKSGHKKREDVVNGRLRARGR</sequence>
<dbReference type="FunFam" id="3.40.50.2000:FF:000107">
    <property type="entry name" value="Glycosyltransferase"/>
    <property type="match status" value="1"/>
</dbReference>
<dbReference type="Gene3D" id="3.40.50.2000">
    <property type="entry name" value="Glycogen Phosphorylase B"/>
    <property type="match status" value="2"/>
</dbReference>
<evidence type="ECO:0000256" key="1">
    <source>
        <dbReference type="ARBA" id="ARBA00009995"/>
    </source>
</evidence>
<evidence type="ECO:0000256" key="3">
    <source>
        <dbReference type="RuleBase" id="RU003718"/>
    </source>
</evidence>
<comment type="similarity">
    <text evidence="1 3">Belongs to the UDP-glycosyltransferase family.</text>
</comment>
<gene>
    <name evidence="5" type="ORF">Fot_29795</name>
</gene>
<dbReference type="Proteomes" id="UP001604277">
    <property type="component" value="Unassembled WGS sequence"/>
</dbReference>
<keyword evidence="6" id="KW-1185">Reference proteome</keyword>
<organism evidence="5 6">
    <name type="scientific">Forsythia ovata</name>
    <dbReference type="NCBI Taxonomy" id="205694"/>
    <lineage>
        <taxon>Eukaryota</taxon>
        <taxon>Viridiplantae</taxon>
        <taxon>Streptophyta</taxon>
        <taxon>Embryophyta</taxon>
        <taxon>Tracheophyta</taxon>
        <taxon>Spermatophyta</taxon>
        <taxon>Magnoliopsida</taxon>
        <taxon>eudicotyledons</taxon>
        <taxon>Gunneridae</taxon>
        <taxon>Pentapetalae</taxon>
        <taxon>asterids</taxon>
        <taxon>lamiids</taxon>
        <taxon>Lamiales</taxon>
        <taxon>Oleaceae</taxon>
        <taxon>Forsythieae</taxon>
        <taxon>Forsythia</taxon>
    </lineage>
</organism>
<dbReference type="AlphaFoldDB" id="A0ABD1TSX5"/>